<evidence type="ECO:0000256" key="1">
    <source>
        <dbReference type="SAM" id="MobiDB-lite"/>
    </source>
</evidence>
<accession>A0A6C0J095</accession>
<dbReference type="AlphaFoldDB" id="A0A6C0J095"/>
<feature type="compositionally biased region" description="Polar residues" evidence="1">
    <location>
        <begin position="378"/>
        <end position="390"/>
    </location>
</feature>
<proteinExistence type="predicted"/>
<dbReference type="EMBL" id="MN740287">
    <property type="protein sequence ID" value="QHT98105.1"/>
    <property type="molecule type" value="Genomic_DNA"/>
</dbReference>
<dbReference type="PROSITE" id="PS50096">
    <property type="entry name" value="IQ"/>
    <property type="match status" value="2"/>
</dbReference>
<feature type="compositionally biased region" description="Low complexity" evidence="1">
    <location>
        <begin position="340"/>
        <end position="360"/>
    </location>
</feature>
<organism evidence="3">
    <name type="scientific">viral metagenome</name>
    <dbReference type="NCBI Taxonomy" id="1070528"/>
    <lineage>
        <taxon>unclassified sequences</taxon>
        <taxon>metagenomes</taxon>
        <taxon>organismal metagenomes</taxon>
    </lineage>
</organism>
<feature type="region of interest" description="Disordered" evidence="1">
    <location>
        <begin position="337"/>
        <end position="399"/>
    </location>
</feature>
<evidence type="ECO:0000256" key="2">
    <source>
        <dbReference type="SAM" id="Phobius"/>
    </source>
</evidence>
<keyword evidence="2" id="KW-0472">Membrane</keyword>
<name>A0A6C0J095_9ZZZZ</name>
<protein>
    <submittedName>
        <fullName evidence="3">Uncharacterized protein</fullName>
    </submittedName>
</protein>
<feature type="transmembrane region" description="Helical" evidence="2">
    <location>
        <begin position="150"/>
        <end position="174"/>
    </location>
</feature>
<feature type="transmembrane region" description="Helical" evidence="2">
    <location>
        <begin position="38"/>
        <end position="60"/>
    </location>
</feature>
<reference evidence="3" key="1">
    <citation type="journal article" date="2020" name="Nature">
        <title>Giant virus diversity and host interactions through global metagenomics.</title>
        <authorList>
            <person name="Schulz F."/>
            <person name="Roux S."/>
            <person name="Paez-Espino D."/>
            <person name="Jungbluth S."/>
            <person name="Walsh D.A."/>
            <person name="Denef V.J."/>
            <person name="McMahon K.D."/>
            <person name="Konstantinidis K.T."/>
            <person name="Eloe-Fadrosh E.A."/>
            <person name="Kyrpides N.C."/>
            <person name="Woyke T."/>
        </authorList>
    </citation>
    <scope>NUCLEOTIDE SEQUENCE</scope>
    <source>
        <strain evidence="3">GVMAG-M-3300025626-8</strain>
    </source>
</reference>
<sequence length="399" mass="45016">MTTLVIAQPQQIMNIKKENEQNINTTIKKESFVGKWFFSLKAICIFTISFSVFGLLFSVLDQYDDIKLDPKLGKKVGTKIKDGTSLQSLEGNTAFLFALPILLPLFILVFLKAESFAEERSNEGRNRAGEMKKVINGKEVTRMVFSNWPWALGVTLATWICFITSFIVFFFYGIPRCKKENQNLNEGLVFSISKSACFLAFRLGIMQFILGLIIVMGSLSLWYLFYSAMPMSKRKKTNNYMDKKMKTSKKPRGITAGNKKQVSVSKTTESLPLPLKNKNQLKKGVKRNVNQSHKQAATAMQGAVLRKVAKAAQAKQQQQDQAATTLQGAVRQRQAREVAKAAQAKQQQQDQAATALQGAVRQRKARKVAKAAQAQQQHLHTQKSPKTTNYLRKKRPPWR</sequence>
<feature type="region of interest" description="Disordered" evidence="1">
    <location>
        <begin position="245"/>
        <end position="269"/>
    </location>
</feature>
<feature type="transmembrane region" description="Helical" evidence="2">
    <location>
        <begin position="205"/>
        <end position="226"/>
    </location>
</feature>
<evidence type="ECO:0000313" key="3">
    <source>
        <dbReference type="EMBL" id="QHT98105.1"/>
    </source>
</evidence>
<feature type="compositionally biased region" description="Polar residues" evidence="1">
    <location>
        <begin position="258"/>
        <end position="269"/>
    </location>
</feature>
<keyword evidence="2" id="KW-0812">Transmembrane</keyword>
<keyword evidence="2" id="KW-1133">Transmembrane helix</keyword>
<feature type="transmembrane region" description="Helical" evidence="2">
    <location>
        <begin position="94"/>
        <end position="111"/>
    </location>
</feature>